<feature type="chain" id="PRO_5038290914" description="DUF3887 domain-containing protein" evidence="1">
    <location>
        <begin position="20"/>
        <end position="128"/>
    </location>
</feature>
<evidence type="ECO:0000313" key="5">
    <source>
        <dbReference type="Proteomes" id="UP000037269"/>
    </source>
</evidence>
<feature type="signal peptide" evidence="1">
    <location>
        <begin position="1"/>
        <end position="19"/>
    </location>
</feature>
<evidence type="ECO:0000313" key="3">
    <source>
        <dbReference type="EMBL" id="KON96649.1"/>
    </source>
</evidence>
<organism evidence="3 5">
    <name type="scientific">Aneurinibacillus migulanus</name>
    <name type="common">Bacillus migulanus</name>
    <dbReference type="NCBI Taxonomy" id="47500"/>
    <lineage>
        <taxon>Bacteria</taxon>
        <taxon>Bacillati</taxon>
        <taxon>Bacillota</taxon>
        <taxon>Bacilli</taxon>
        <taxon>Bacillales</taxon>
        <taxon>Paenibacillaceae</taxon>
        <taxon>Aneurinibacillus group</taxon>
        <taxon>Aneurinibacillus</taxon>
    </lineage>
</organism>
<reference evidence="4 6" key="2">
    <citation type="submission" date="2016-10" db="EMBL/GenBank/DDBJ databases">
        <authorList>
            <person name="de Groot N.N."/>
        </authorList>
    </citation>
    <scope>NUCLEOTIDE SEQUENCE [LARGE SCALE GENOMIC DNA]</scope>
    <source>
        <strain evidence="4 6">DSM 2895</strain>
    </source>
</reference>
<dbReference type="PROSITE" id="PS51257">
    <property type="entry name" value="PROKAR_LIPOPROTEIN"/>
    <property type="match status" value="1"/>
</dbReference>
<dbReference type="GeneID" id="42306556"/>
<dbReference type="EMBL" id="LGUG01000004">
    <property type="protein sequence ID" value="KON96649.1"/>
    <property type="molecule type" value="Genomic_DNA"/>
</dbReference>
<name>A0A0D1Y887_ANEMI</name>
<dbReference type="RefSeq" id="WP_043066419.1">
    <property type="nucleotide sequence ID" value="NZ_BJOA01000319.1"/>
</dbReference>
<protein>
    <recommendedName>
        <fullName evidence="2">DUF3887 domain-containing protein</fullName>
    </recommendedName>
</protein>
<reference evidence="3 5" key="1">
    <citation type="submission" date="2015-07" db="EMBL/GenBank/DDBJ databases">
        <title>Fjat-14205 dsm 2895.</title>
        <authorList>
            <person name="Liu B."/>
            <person name="Wang J."/>
            <person name="Zhu Y."/>
            <person name="Liu G."/>
            <person name="Chen Q."/>
            <person name="Chen Z."/>
            <person name="Lan J."/>
            <person name="Che J."/>
            <person name="Ge C."/>
            <person name="Shi H."/>
            <person name="Pan Z."/>
            <person name="Liu X."/>
        </authorList>
    </citation>
    <scope>NUCLEOTIDE SEQUENCE [LARGE SCALE GENOMIC DNA]</scope>
    <source>
        <strain evidence="3 5">DSM 2895</strain>
    </source>
</reference>
<dbReference type="OrthoDB" id="2185599at2"/>
<gene>
    <name evidence="3" type="ORF">AF333_15360</name>
    <name evidence="4" type="ORF">SAMN04487909_1305</name>
</gene>
<dbReference type="PATRIC" id="fig|47500.8.peg.421"/>
<dbReference type="Gene3D" id="3.10.450.590">
    <property type="match status" value="1"/>
</dbReference>
<evidence type="ECO:0000256" key="1">
    <source>
        <dbReference type="SAM" id="SignalP"/>
    </source>
</evidence>
<sequence length="128" mass="14486">MKRILLTMLSAMVVFVLVACGGNKVDDLTSKKYITKAEEIVSLLNKGKYKEVHAMFDNQMKTGLPEEQMTKLTPIIKESGDFEEIDKSSVEEKDGLYIVILVAKYSKENRVFTLSFNNKEEVAGLFIK</sequence>
<keyword evidence="5" id="KW-1185">Reference proteome</keyword>
<keyword evidence="1" id="KW-0732">Signal</keyword>
<dbReference type="EMBL" id="FNED01000030">
    <property type="protein sequence ID" value="SDJ84347.1"/>
    <property type="molecule type" value="Genomic_DNA"/>
</dbReference>
<dbReference type="Proteomes" id="UP000037269">
    <property type="component" value="Unassembled WGS sequence"/>
</dbReference>
<accession>A0A0D1Y887</accession>
<proteinExistence type="predicted"/>
<feature type="domain" description="DUF3887" evidence="2">
    <location>
        <begin position="37"/>
        <end position="125"/>
    </location>
</feature>
<dbReference type="Proteomes" id="UP000182836">
    <property type="component" value="Unassembled WGS sequence"/>
</dbReference>
<evidence type="ECO:0000259" key="2">
    <source>
        <dbReference type="Pfam" id="PF13026"/>
    </source>
</evidence>
<evidence type="ECO:0000313" key="6">
    <source>
        <dbReference type="Proteomes" id="UP000182836"/>
    </source>
</evidence>
<dbReference type="AlphaFoldDB" id="A0A0D1Y887"/>
<evidence type="ECO:0000313" key="4">
    <source>
        <dbReference type="EMBL" id="SDJ84347.1"/>
    </source>
</evidence>
<dbReference type="InterPro" id="IPR024981">
    <property type="entry name" value="DUF3887"/>
</dbReference>
<dbReference type="Pfam" id="PF13026">
    <property type="entry name" value="DUF3887"/>
    <property type="match status" value="1"/>
</dbReference>
<dbReference type="STRING" id="47500.AF333_15360"/>